<dbReference type="SUPFAM" id="SSF50475">
    <property type="entry name" value="FMN-binding split barrel"/>
    <property type="match status" value="1"/>
</dbReference>
<name>A0A8J3RQP9_9ACTN</name>
<sequence length="217" mass="23251">MLSTTSRTTLGRGKKRARTSRDDLYAVLDAGLICHLGVVVDGYPMVIPTGYGRIGDTLYLHGSTGAASLRAGGSGGEICVTVTHLDGIVLARSVFNHSVNYRSAMIYGRPRLVEDPEERLAGLRALTEQLAPGQWDAARPPTRKELAATTVLALSLEEASVKIRQGPPVDDEEDYALPVWAGVLPLRTSWGVPEPDPAMTADLAVPEHISSRIVAIQ</sequence>
<keyword evidence="2" id="KW-1185">Reference proteome</keyword>
<dbReference type="RefSeq" id="WP_203892467.1">
    <property type="nucleotide sequence ID" value="NZ_BOOH01000036.1"/>
</dbReference>
<reference evidence="1 2" key="1">
    <citation type="submission" date="2021-01" db="EMBL/GenBank/DDBJ databases">
        <title>Whole genome shotgun sequence of Planobispora longispora NBRC 13918.</title>
        <authorList>
            <person name="Komaki H."/>
            <person name="Tamura T."/>
        </authorList>
    </citation>
    <scope>NUCLEOTIDE SEQUENCE [LARGE SCALE GENOMIC DNA]</scope>
    <source>
        <strain evidence="1 2">NBRC 13918</strain>
    </source>
</reference>
<dbReference type="EMBL" id="BOOH01000036">
    <property type="protein sequence ID" value="GIH77919.1"/>
    <property type="molecule type" value="Genomic_DNA"/>
</dbReference>
<dbReference type="AlphaFoldDB" id="A0A8J3RQP9"/>
<accession>A0A8J3RQP9</accession>
<dbReference type="PANTHER" id="PTHR34071:SF2">
    <property type="entry name" value="FLAVIN-NUCLEOTIDE-BINDING PROTEIN"/>
    <property type="match status" value="1"/>
</dbReference>
<evidence type="ECO:0000313" key="1">
    <source>
        <dbReference type="EMBL" id="GIH77919.1"/>
    </source>
</evidence>
<dbReference type="Gene3D" id="2.30.110.10">
    <property type="entry name" value="Electron Transport, Fmn-binding Protein, Chain A"/>
    <property type="match status" value="1"/>
</dbReference>
<evidence type="ECO:0000313" key="2">
    <source>
        <dbReference type="Proteomes" id="UP000616724"/>
    </source>
</evidence>
<proteinExistence type="predicted"/>
<organism evidence="1 2">
    <name type="scientific">Planobispora longispora</name>
    <dbReference type="NCBI Taxonomy" id="28887"/>
    <lineage>
        <taxon>Bacteria</taxon>
        <taxon>Bacillati</taxon>
        <taxon>Actinomycetota</taxon>
        <taxon>Actinomycetes</taxon>
        <taxon>Streptosporangiales</taxon>
        <taxon>Streptosporangiaceae</taxon>
        <taxon>Planobispora</taxon>
    </lineage>
</organism>
<dbReference type="InterPro" id="IPR012349">
    <property type="entry name" value="Split_barrel_FMN-bd"/>
</dbReference>
<dbReference type="InterPro" id="IPR024747">
    <property type="entry name" value="Pyridox_Oxase-rel"/>
</dbReference>
<gene>
    <name evidence="1" type="ORF">Plo01_43480</name>
</gene>
<protein>
    <recommendedName>
        <fullName evidence="3">Flavin-nucleotide-binding protein</fullName>
    </recommendedName>
</protein>
<dbReference type="PANTHER" id="PTHR34071">
    <property type="entry name" value="5-NITROIMIDAZOLE ANTIBIOTICS RESISTANCE PROTEIN, NIMA-FAMILY-RELATED PROTEIN-RELATED"/>
    <property type="match status" value="1"/>
</dbReference>
<evidence type="ECO:0008006" key="3">
    <source>
        <dbReference type="Google" id="ProtNLM"/>
    </source>
</evidence>
<comment type="caution">
    <text evidence="1">The sequence shown here is derived from an EMBL/GenBank/DDBJ whole genome shotgun (WGS) entry which is preliminary data.</text>
</comment>
<dbReference type="Pfam" id="PF12900">
    <property type="entry name" value="Pyridox_ox_2"/>
    <property type="match status" value="1"/>
</dbReference>
<dbReference type="Proteomes" id="UP000616724">
    <property type="component" value="Unassembled WGS sequence"/>
</dbReference>